<protein>
    <submittedName>
        <fullName evidence="3">Acyltransferase</fullName>
    </submittedName>
</protein>
<gene>
    <name evidence="3" type="ORF">E5259_26345</name>
</gene>
<dbReference type="PROSITE" id="PS00101">
    <property type="entry name" value="HEXAPEP_TRANSFERASES"/>
    <property type="match status" value="1"/>
</dbReference>
<reference evidence="3 4" key="1">
    <citation type="submission" date="2019-04" db="EMBL/GenBank/DDBJ databases">
        <authorList>
            <person name="Schori C."/>
            <person name="Ahrens C."/>
        </authorList>
    </citation>
    <scope>NUCLEOTIDE SEQUENCE [LARGE SCALE GENOMIC DNA]</scope>
    <source>
        <strain evidence="3 4">DSM 2950</strain>
    </source>
</reference>
<keyword evidence="3" id="KW-0012">Acyltransferase</keyword>
<name>A0A7G5N1S2_9FIRM</name>
<dbReference type="GO" id="GO:0016746">
    <property type="term" value="F:acyltransferase activity"/>
    <property type="evidence" value="ECO:0007669"/>
    <property type="project" value="UniProtKB-KW"/>
</dbReference>
<dbReference type="InterPro" id="IPR011004">
    <property type="entry name" value="Trimer_LpxA-like_sf"/>
</dbReference>
<dbReference type="InterPro" id="IPR018357">
    <property type="entry name" value="Hexapep_transf_CS"/>
</dbReference>
<dbReference type="AlphaFoldDB" id="A0A7G5N1S2"/>
<dbReference type="InterPro" id="IPR001451">
    <property type="entry name" value="Hexapep"/>
</dbReference>
<keyword evidence="2" id="KW-0677">Repeat</keyword>
<organism evidence="3 4">
    <name type="scientific">Blautia producta</name>
    <dbReference type="NCBI Taxonomy" id="33035"/>
    <lineage>
        <taxon>Bacteria</taxon>
        <taxon>Bacillati</taxon>
        <taxon>Bacillota</taxon>
        <taxon>Clostridia</taxon>
        <taxon>Lachnospirales</taxon>
        <taxon>Lachnospiraceae</taxon>
        <taxon>Blautia</taxon>
    </lineage>
</organism>
<dbReference type="Proteomes" id="UP000515789">
    <property type="component" value="Chromosome"/>
</dbReference>
<dbReference type="Gene3D" id="2.160.10.10">
    <property type="entry name" value="Hexapeptide repeat proteins"/>
    <property type="match status" value="1"/>
</dbReference>
<keyword evidence="1 3" id="KW-0808">Transferase</keyword>
<evidence type="ECO:0000313" key="3">
    <source>
        <dbReference type="EMBL" id="QMW80815.1"/>
    </source>
</evidence>
<dbReference type="CDD" id="cd04647">
    <property type="entry name" value="LbH_MAT_like"/>
    <property type="match status" value="1"/>
</dbReference>
<dbReference type="Pfam" id="PF00132">
    <property type="entry name" value="Hexapep"/>
    <property type="match status" value="1"/>
</dbReference>
<evidence type="ECO:0000313" key="4">
    <source>
        <dbReference type="Proteomes" id="UP000515789"/>
    </source>
</evidence>
<dbReference type="RefSeq" id="WP_026255396.1">
    <property type="nucleotide sequence ID" value="NZ_AP031416.1"/>
</dbReference>
<dbReference type="SUPFAM" id="SSF51161">
    <property type="entry name" value="Trimeric LpxA-like enzymes"/>
    <property type="match status" value="1"/>
</dbReference>
<dbReference type="PANTHER" id="PTHR23416">
    <property type="entry name" value="SIALIC ACID SYNTHASE-RELATED"/>
    <property type="match status" value="1"/>
</dbReference>
<proteinExistence type="predicted"/>
<dbReference type="GeneID" id="75053695"/>
<evidence type="ECO:0000256" key="2">
    <source>
        <dbReference type="ARBA" id="ARBA00022737"/>
    </source>
</evidence>
<evidence type="ECO:0000256" key="1">
    <source>
        <dbReference type="ARBA" id="ARBA00022679"/>
    </source>
</evidence>
<accession>A0A7G5N1S2</accession>
<dbReference type="InterPro" id="IPR051159">
    <property type="entry name" value="Hexapeptide_acetyltransf"/>
</dbReference>
<sequence>MMKFINRLTNKVLKRELTISEDMPFTYLLCVIFQRVFMLIRGTWSALFFEKAGSPIFIGKKVKIKCKGKITAGNCVSFQDYVLIDALSKEGMFFGDNVSVGMRSMIKVSGSLTKIGKGFSMGKNSAMGNDCFIGAAGGVTIGEYVAIGQNVRFHSENHEFRDGTKMICEQGVTNEGITVGDDVWIGAGAVLLDGVHVGTGAVIGANTLVNKDVPDYAIAVGNPVKIVGGRK</sequence>
<dbReference type="PANTHER" id="PTHR23416:SF78">
    <property type="entry name" value="LIPOPOLYSACCHARIDE BIOSYNTHESIS O-ACETYL TRANSFERASE WBBJ-RELATED"/>
    <property type="match status" value="1"/>
</dbReference>
<dbReference type="EMBL" id="CP039126">
    <property type="protein sequence ID" value="QMW80815.1"/>
    <property type="molecule type" value="Genomic_DNA"/>
</dbReference>